<sequence length="165" mass="18802">MSLPKTQQEWSCQAQAADVHNRSLKSCSTLQSGSRVNHQQFLLFRTIVPDIQQMSQLDTSQYGLQMHMQEASQILNNPEFNRYLMAIQSANWVSLHDFRNILRAQIEVLAGQQQTHLLRRIDETAWRSSRITLTANFGTMNSRQAGSGADGSMGEGIPRSYYSYF</sequence>
<dbReference type="AlphaFoldDB" id="A0A2J5HU14"/>
<reference evidence="2" key="1">
    <citation type="submission" date="2017-12" db="EMBL/GenBank/DDBJ databases">
        <authorList>
            <consortium name="DOE Joint Genome Institute"/>
            <person name="Mondo S.J."/>
            <person name="Kjaerbolling I."/>
            <person name="Vesth T.C."/>
            <person name="Frisvad J.C."/>
            <person name="Nybo J.L."/>
            <person name="Theobald S."/>
            <person name="Kuo A."/>
            <person name="Bowyer P."/>
            <person name="Matsuda Y."/>
            <person name="Lyhne E.K."/>
            <person name="Kogle M.E."/>
            <person name="Clum A."/>
            <person name="Lipzen A."/>
            <person name="Salamov A."/>
            <person name="Ngan C.Y."/>
            <person name="Daum C."/>
            <person name="Chiniquy J."/>
            <person name="Barry K."/>
            <person name="LaButti K."/>
            <person name="Haridas S."/>
            <person name="Simmons B.A."/>
            <person name="Magnuson J.K."/>
            <person name="Mortensen U.H."/>
            <person name="Larsen T.O."/>
            <person name="Grigoriev I.V."/>
            <person name="Baker S.E."/>
            <person name="Andersen M.R."/>
            <person name="Nordberg H.P."/>
            <person name="Cantor M.N."/>
            <person name="Hua S.X."/>
        </authorList>
    </citation>
    <scope>NUCLEOTIDE SEQUENCE [LARGE SCALE GENOMIC DNA]</scope>
    <source>
        <strain evidence="2">IBT 19404</strain>
    </source>
</reference>
<name>A0A2J5HU14_9EURO</name>
<dbReference type="Proteomes" id="UP000235023">
    <property type="component" value="Unassembled WGS sequence"/>
</dbReference>
<evidence type="ECO:0000313" key="2">
    <source>
        <dbReference type="Proteomes" id="UP000235023"/>
    </source>
</evidence>
<keyword evidence="2" id="KW-1185">Reference proteome</keyword>
<gene>
    <name evidence="1" type="ORF">BDW42DRAFT_201081</name>
</gene>
<dbReference type="EMBL" id="KZ559544">
    <property type="protein sequence ID" value="PLN80765.1"/>
    <property type="molecule type" value="Genomic_DNA"/>
</dbReference>
<organism evidence="1 2">
    <name type="scientific">Aspergillus taichungensis</name>
    <dbReference type="NCBI Taxonomy" id="482145"/>
    <lineage>
        <taxon>Eukaryota</taxon>
        <taxon>Fungi</taxon>
        <taxon>Dikarya</taxon>
        <taxon>Ascomycota</taxon>
        <taxon>Pezizomycotina</taxon>
        <taxon>Eurotiomycetes</taxon>
        <taxon>Eurotiomycetidae</taxon>
        <taxon>Eurotiales</taxon>
        <taxon>Aspergillaceae</taxon>
        <taxon>Aspergillus</taxon>
        <taxon>Aspergillus subgen. Circumdati</taxon>
    </lineage>
</organism>
<protein>
    <submittedName>
        <fullName evidence="1">Uncharacterized protein</fullName>
    </submittedName>
</protein>
<evidence type="ECO:0000313" key="1">
    <source>
        <dbReference type="EMBL" id="PLN80765.1"/>
    </source>
</evidence>
<proteinExistence type="predicted"/>
<dbReference type="OrthoDB" id="3508621at2759"/>
<accession>A0A2J5HU14</accession>